<reference evidence="3 4" key="1">
    <citation type="submission" date="2020-08" db="EMBL/GenBank/DDBJ databases">
        <title>Sequencing the genomes of 1000 actinobacteria strains.</title>
        <authorList>
            <person name="Klenk H.-P."/>
        </authorList>
    </citation>
    <scope>NUCLEOTIDE SEQUENCE [LARGE SCALE GENOMIC DNA]</scope>
    <source>
        <strain evidence="3 4">DSM 45258</strain>
    </source>
</reference>
<dbReference type="PANTHER" id="PTHR43630:SF2">
    <property type="entry name" value="GLYCOSYLTRANSFERASE"/>
    <property type="match status" value="1"/>
</dbReference>
<dbReference type="Gene3D" id="3.90.550.10">
    <property type="entry name" value="Spore Coat Polysaccharide Biosynthesis Protein SpsA, Chain A"/>
    <property type="match status" value="1"/>
</dbReference>
<keyword evidence="3" id="KW-0808">Transferase</keyword>
<accession>A0A839RS89</accession>
<dbReference type="AlphaFoldDB" id="A0A839RS89"/>
<dbReference type="PANTHER" id="PTHR43630">
    <property type="entry name" value="POLY-BETA-1,6-N-ACETYL-D-GLUCOSAMINE SYNTHASE"/>
    <property type="match status" value="1"/>
</dbReference>
<sequence length="374" mass="42655">MPTIGICMIVKNEAHVIRRCLTSVEPLADYVLIVDTGSTDGTQDIVDEYLAESGKQGKVLQEPWRDFAYNRSYAMQKLREVRTVDYGLMIDADAVLVPDATFDAERFRDALKYDLYDIPMITGKVSYRLPLLFSNRAAFYYRGVLHEFLETSLAQSRGAVSGFVIKQFQDSARNRNPRKYLDDADVLADALKTETDPLMRARYTFYRAQSLKDGGAQRDALAAYLERAQQGYWEQEVFVSLYRAAQLKEALEFDGADVVQSYLAAFEICQRVEALHGAIRMCRLLGKYHQGYILAKHAVDTSWSRTGLFVEEWIHDYGLLDEYALVAYWSGHYRESHDVWRQLLATDSLPAVARNRIERNAEFAVAKLADARAS</sequence>
<dbReference type="EMBL" id="JACHWS010000005">
    <property type="protein sequence ID" value="MBB3039812.1"/>
    <property type="molecule type" value="Genomic_DNA"/>
</dbReference>
<comment type="caution">
    <text evidence="3">The sequence shown here is derived from an EMBL/GenBank/DDBJ whole genome shotgun (WGS) entry which is preliminary data.</text>
</comment>
<evidence type="ECO:0000313" key="4">
    <source>
        <dbReference type="Proteomes" id="UP000567922"/>
    </source>
</evidence>
<dbReference type="Pfam" id="PF00535">
    <property type="entry name" value="Glycos_transf_2"/>
    <property type="match status" value="1"/>
</dbReference>
<dbReference type="InterPro" id="IPR029044">
    <property type="entry name" value="Nucleotide-diphossugar_trans"/>
</dbReference>
<dbReference type="RefSeq" id="WP_232322861.1">
    <property type="nucleotide sequence ID" value="NZ_BDDI01000002.1"/>
</dbReference>
<evidence type="ECO:0000313" key="3">
    <source>
        <dbReference type="EMBL" id="MBB3039812.1"/>
    </source>
</evidence>
<dbReference type="SUPFAM" id="SSF53448">
    <property type="entry name" value="Nucleotide-diphospho-sugar transferases"/>
    <property type="match status" value="1"/>
</dbReference>
<dbReference type="GO" id="GO:0016740">
    <property type="term" value="F:transferase activity"/>
    <property type="evidence" value="ECO:0007669"/>
    <property type="project" value="UniProtKB-KW"/>
</dbReference>
<name>A0A839RS89_9ACTN</name>
<gene>
    <name evidence="2" type="ORF">FHU29_001761</name>
    <name evidence="3" type="ORF">FHU29_004302</name>
</gene>
<dbReference type="InterPro" id="IPR001173">
    <property type="entry name" value="Glyco_trans_2-like"/>
</dbReference>
<protein>
    <submittedName>
        <fullName evidence="3">Glycosyltransferase involved in cell wall biosynthesis</fullName>
    </submittedName>
</protein>
<evidence type="ECO:0000259" key="1">
    <source>
        <dbReference type="Pfam" id="PF00535"/>
    </source>
</evidence>
<organism evidence="3 4">
    <name type="scientific">Hoyosella altamirensis</name>
    <dbReference type="NCBI Taxonomy" id="616997"/>
    <lineage>
        <taxon>Bacteria</taxon>
        <taxon>Bacillati</taxon>
        <taxon>Actinomycetota</taxon>
        <taxon>Actinomycetes</taxon>
        <taxon>Mycobacteriales</taxon>
        <taxon>Hoyosellaceae</taxon>
        <taxon>Hoyosella</taxon>
    </lineage>
</organism>
<keyword evidence="4" id="KW-1185">Reference proteome</keyword>
<proteinExistence type="predicted"/>
<dbReference type="Proteomes" id="UP000567922">
    <property type="component" value="Unassembled WGS sequence"/>
</dbReference>
<dbReference type="EMBL" id="JACHWS010000001">
    <property type="protein sequence ID" value="MBB3037327.1"/>
    <property type="molecule type" value="Genomic_DNA"/>
</dbReference>
<evidence type="ECO:0000313" key="2">
    <source>
        <dbReference type="EMBL" id="MBB3037327.1"/>
    </source>
</evidence>
<feature type="domain" description="Glycosyltransferase 2-like" evidence="1">
    <location>
        <begin position="6"/>
        <end position="99"/>
    </location>
</feature>